<dbReference type="InterPro" id="IPR042104">
    <property type="entry name" value="PKS_dehydratase_sf"/>
</dbReference>
<feature type="region of interest" description="C-terminal hotdog fold" evidence="6">
    <location>
        <begin position="1108"/>
        <end position="1261"/>
    </location>
</feature>
<dbReference type="InterPro" id="IPR049552">
    <property type="entry name" value="PKS_DH_N"/>
</dbReference>
<dbReference type="GO" id="GO:0004312">
    <property type="term" value="F:fatty acid synthase activity"/>
    <property type="evidence" value="ECO:0007669"/>
    <property type="project" value="TreeGrafter"/>
</dbReference>
<feature type="domain" description="Ketosynthase family 3 (KS3)" evidence="8">
    <location>
        <begin position="12"/>
        <end position="437"/>
    </location>
</feature>
<keyword evidence="4" id="KW-0808">Transferase</keyword>
<evidence type="ECO:0000256" key="3">
    <source>
        <dbReference type="ARBA" id="ARBA00022603"/>
    </source>
</evidence>
<dbReference type="SUPFAM" id="SSF51735">
    <property type="entry name" value="NAD(P)-binding Rossmann-fold domains"/>
    <property type="match status" value="2"/>
</dbReference>
<evidence type="ECO:0000256" key="2">
    <source>
        <dbReference type="ARBA" id="ARBA00022553"/>
    </source>
</evidence>
<proteinExistence type="predicted"/>
<feature type="active site" description="Proton acceptor; for dehydratase activity" evidence="6">
    <location>
        <position position="971"/>
    </location>
</feature>
<dbReference type="Pfam" id="PF14765">
    <property type="entry name" value="PS-DH"/>
    <property type="match status" value="1"/>
</dbReference>
<dbReference type="InterPro" id="IPR036736">
    <property type="entry name" value="ACP-like_sf"/>
</dbReference>
<dbReference type="GO" id="GO:1901336">
    <property type="term" value="P:lactone biosynthetic process"/>
    <property type="evidence" value="ECO:0007669"/>
    <property type="project" value="UniProtKB-ARBA"/>
</dbReference>
<evidence type="ECO:0000313" key="11">
    <source>
        <dbReference type="Proteomes" id="UP001213681"/>
    </source>
</evidence>
<dbReference type="InterPro" id="IPR049900">
    <property type="entry name" value="PKS_mFAS_DH"/>
</dbReference>
<sequence>MGDFNYGPVDEVGDIAIIGLSCRFPGSASDPEKFWELLSNKRSAARIIPSDRYNVDAFHHTASEKLNTLSARNGHFLDEDVAAFDAPFFSITAQEATAMDPTARLLLEVTYEAMEAAGLPMESLVGSQTSCHVGCFTRDYHEMLMRDAETAPMYAGTGTGFSLLANRISWFFDLRGASMTLDTACSSSLVGLHLACQGLRTGEATTAIVCGSNLILSPDLAMWLANLRMTSTDGLSRSFAEGVTGYGRGEGIATLILKPARDALRDGDPIRAIIRGTGANQDGHTTSITVPNREAQASLIRSTYLSAGLDVAQTAYFEAHGTGTGVGDPLELGAVAQAISMKRTSENPLYVGSVKSNIGHLEGAAGLAGVIKCILMMEHGVIAPNIHFETPNKRIPFADWHIAVPTELTPWPIHQPKRVSINSFGYGGTNAHVILDHADEWMAARGFCPLNVNENQDADPKLFVLNAPTESALQRMMDRSGNFIRTELAENRPISLNCLAFTLSDRRSLFPWKGFAVASSAPELAESLPPAGQRKQEILAHAPRQARLAFVFTGQGAQYSRMGIELWKYPVFRASVEAADQYLGTELASGWSVVAEFGATETTSQINRAHLSQPLCTVLQIALIDLLHSWDVIPASVVGHSSGEIAAAYCYGALLREDAWKIAYYRGQVCELLTSDPEHAPGAMLAVGLSVEDVQIHVNAVSTGTIAVACINSPASVTISGDAPGIDELQKALSSAGVFCRRLKVDLAYHSHHMQRVAEIYAKHIADIQPVATTSSVQMFSSVTGKQISSDQLGPAYWIQNLVSPVQFLDAVSNLLQNDPSRRRRRPRHGESAMDMLLEIGPHAALRGPLRQILQQHDLSQISYTSVLQRGKDSIQSAVSAAGELYIHGVPVCVRVVNRLASSLIPLTNWPSYPWDHSRRYWAESRLSRNYRQRQFGRHDLLGAPAADSSSSQPRWRNILRVQEQPWLRDHVVDGRILYPAAGSLAMVIEAIRQITPAERDVASIHIEQTRITKAIIIPDDSTGVEVVLQLIHDSGTTSSSAQRPEDCWHFNVTSCSDGFTLEQNSSGRVRVRYKTERSEGGSDRTTGKELLWQTVREDSATIAAQCSRSIEPAIFYQATCTAGLQYGSLFQGLKEIAAGADCCTTVVQVPDTQASMPAGAQSSHLIHPTTLDVIFHSMFAAIGGDRLDMSSAAVPIALESLVIYPNLSSAAGTMMKTCCRTRREGERDIVADIWVADEHDEPKLIINKLRCRELTGAKEIASSSSAPAKAPVGTLLWKPDIAWLDNTQIQRYVADHLTDVSAMQKIVDLAAHKNPDLAIMQIGCSDILIKSVLSVLGTTPGRTMRCSSYTILDMDTERVAQSKGLFQEWADSLSFDQFDGRNAAWTENSIDLAIICSNTIANEEIQRIKECVRPGGLLIMQIDPEQTRRLKDHEHGKSNSKTRAWFNISPDPAWYIGRKTPNTVSWENSTVVILEPASFSSSSTEVSAQLSLQLAAHGLHVETVCWSTDVSDMRGKTLISLMELDSPFLQDLCTEDFAALQMLMLHSKRVLWVAMGEDPAMQAAVGYLRVLQNENVDLDLRYLLLKNDGRYTDRSPEKIAQTVAAMAKSSTTDREYMEFEGCIQINRWVDDDHLLSIMASNRSSSTSDLMRVGDISAPLRLQGSIYSAVERTGGDSLAENEVYVQVMAVDVHHSGVSALGFSGIVTEVGNGCSRLKPGDQVWGCVGINAPQTRIQVPESWCQDIPAGGSFEDAAAWAISLGTAHTALVDIARLRPGQIVVIQAGASAVGQFAIQIAQRLIAAIIIVTVRDQEERLEMEALGVSSKYILEESDPDLELAIAQLCNGNGVNMILHQAAEHKLLPQLWRCMAAAGVLVDLDVENVTNKDSEGDLPALSVAPFRRGATYTAYNAGKLLREDPPRTLPNATSKTCLASITIHQSRSVGTHPARHGCAILTFESNGRIPVTPELANPLILDGDATYLLAGGTGGLGANLATFLAEKGATHLAIVSRSGSSAASAISVIQDLTPMGVNVRFYAADISNEAAMHQVLDQCAREMPPIRGVLQCAAVLEDSIYHNMTHAQWRTATRPKMHGSMILHRLLLQRDLQFFVMLSSIAGVVGNRSQANYAAGNTFQDALAHYRRSLGLPAVSIDLGLMLGIGLIAERGGATNLKKWEAVGIHEAEFHALLTAAMTGTWSGSPVPTQLISGLPTGGILESEGLERPFYFDNPRFAYLKKKDLDQTKSKMVMGGQKGNDIALLVSQLGKVQSKSEAADLIVHCLKQRLARELQTAVENIDASQPLHSYGIDSLLAVEIRTWILVNLQAELSLFDVLGGGSIHALASRIVGISKTVPSDL</sequence>
<dbReference type="GO" id="GO:0030639">
    <property type="term" value="P:polyketide biosynthetic process"/>
    <property type="evidence" value="ECO:0007669"/>
    <property type="project" value="UniProtKB-ARBA"/>
</dbReference>
<reference evidence="10" key="1">
    <citation type="submission" date="2022-12" db="EMBL/GenBank/DDBJ databases">
        <authorList>
            <person name="Petersen C."/>
        </authorList>
    </citation>
    <scope>NUCLEOTIDE SEQUENCE</scope>
    <source>
        <strain evidence="10">IBT 16125</strain>
    </source>
</reference>
<dbReference type="PROSITE" id="PS00012">
    <property type="entry name" value="PHOSPHOPANTETHEINE"/>
    <property type="match status" value="1"/>
</dbReference>
<dbReference type="Pfam" id="PF02801">
    <property type="entry name" value="Ketoacyl-synt_C"/>
    <property type="match status" value="1"/>
</dbReference>
<dbReference type="EMBL" id="JAPVEA010000008">
    <property type="protein sequence ID" value="KAJ5439246.1"/>
    <property type="molecule type" value="Genomic_DNA"/>
</dbReference>
<dbReference type="Proteomes" id="UP001213681">
    <property type="component" value="Unassembled WGS sequence"/>
</dbReference>
<keyword evidence="3" id="KW-0489">Methyltransferase</keyword>
<dbReference type="Pfam" id="PF00550">
    <property type="entry name" value="PP-binding"/>
    <property type="match status" value="1"/>
</dbReference>
<dbReference type="Gene3D" id="1.10.1200.10">
    <property type="entry name" value="ACP-like"/>
    <property type="match status" value="1"/>
</dbReference>
<dbReference type="InterPro" id="IPR001227">
    <property type="entry name" value="Ac_transferase_dom_sf"/>
</dbReference>
<dbReference type="InterPro" id="IPR013968">
    <property type="entry name" value="PKS_KR"/>
</dbReference>
<dbReference type="SMART" id="SM00829">
    <property type="entry name" value="PKS_ER"/>
    <property type="match status" value="1"/>
</dbReference>
<dbReference type="SMART" id="SM00827">
    <property type="entry name" value="PKS_AT"/>
    <property type="match status" value="1"/>
</dbReference>
<dbReference type="GO" id="GO:0032259">
    <property type="term" value="P:methylation"/>
    <property type="evidence" value="ECO:0007669"/>
    <property type="project" value="UniProtKB-KW"/>
</dbReference>
<feature type="domain" description="Carrier" evidence="7">
    <location>
        <begin position="2271"/>
        <end position="2348"/>
    </location>
</feature>
<dbReference type="InterPro" id="IPR049551">
    <property type="entry name" value="PKS_DH_C"/>
</dbReference>
<evidence type="ECO:0000256" key="4">
    <source>
        <dbReference type="ARBA" id="ARBA00022679"/>
    </source>
</evidence>
<dbReference type="InterPro" id="IPR014030">
    <property type="entry name" value="Ketoacyl_synth_N"/>
</dbReference>
<evidence type="ECO:0000256" key="6">
    <source>
        <dbReference type="PROSITE-ProRule" id="PRU01363"/>
    </source>
</evidence>
<dbReference type="InterPro" id="IPR032821">
    <property type="entry name" value="PKS_assoc"/>
</dbReference>
<dbReference type="Gene3D" id="3.40.50.720">
    <property type="entry name" value="NAD(P)-binding Rossmann-like Domain"/>
    <property type="match status" value="1"/>
</dbReference>
<dbReference type="Pfam" id="PF08659">
    <property type="entry name" value="KR"/>
    <property type="match status" value="1"/>
</dbReference>
<dbReference type="InterPro" id="IPR009081">
    <property type="entry name" value="PP-bd_ACP"/>
</dbReference>
<accession>A0AAD6BYL2</accession>
<dbReference type="InterPro" id="IPR029063">
    <property type="entry name" value="SAM-dependent_MTases_sf"/>
</dbReference>
<dbReference type="InterPro" id="IPR014043">
    <property type="entry name" value="Acyl_transferase_dom"/>
</dbReference>
<evidence type="ECO:0000259" key="9">
    <source>
        <dbReference type="PROSITE" id="PS52019"/>
    </source>
</evidence>
<dbReference type="Gene3D" id="3.40.50.150">
    <property type="entry name" value="Vaccinia Virus protein VP39"/>
    <property type="match status" value="1"/>
</dbReference>
<feature type="domain" description="PKS/mFAS DH" evidence="9">
    <location>
        <begin position="939"/>
        <end position="1261"/>
    </location>
</feature>
<keyword evidence="11" id="KW-1185">Reference proteome</keyword>
<organism evidence="10 11">
    <name type="scientific">Penicillium daleae</name>
    <dbReference type="NCBI Taxonomy" id="63821"/>
    <lineage>
        <taxon>Eukaryota</taxon>
        <taxon>Fungi</taxon>
        <taxon>Dikarya</taxon>
        <taxon>Ascomycota</taxon>
        <taxon>Pezizomycotina</taxon>
        <taxon>Eurotiomycetes</taxon>
        <taxon>Eurotiomycetidae</taxon>
        <taxon>Eurotiales</taxon>
        <taxon>Aspergillaceae</taxon>
        <taxon>Penicillium</taxon>
    </lineage>
</organism>
<dbReference type="SUPFAM" id="SSF47336">
    <property type="entry name" value="ACP-like"/>
    <property type="match status" value="1"/>
</dbReference>
<feature type="region of interest" description="N-terminal hotdog fold" evidence="6">
    <location>
        <begin position="939"/>
        <end position="1077"/>
    </location>
</feature>
<dbReference type="PROSITE" id="PS50075">
    <property type="entry name" value="CARRIER"/>
    <property type="match status" value="1"/>
</dbReference>
<dbReference type="Pfam" id="PF16197">
    <property type="entry name" value="KAsynt_C_assoc"/>
    <property type="match status" value="1"/>
</dbReference>
<dbReference type="PANTHER" id="PTHR43775:SF29">
    <property type="entry name" value="ASPERFURANONE POLYKETIDE SYNTHASE AFOG-RELATED"/>
    <property type="match status" value="1"/>
</dbReference>
<dbReference type="SMART" id="SM00823">
    <property type="entry name" value="PKS_PP"/>
    <property type="match status" value="1"/>
</dbReference>
<dbReference type="SMART" id="SM00826">
    <property type="entry name" value="PKS_DH"/>
    <property type="match status" value="1"/>
</dbReference>
<evidence type="ECO:0000259" key="7">
    <source>
        <dbReference type="PROSITE" id="PS50075"/>
    </source>
</evidence>
<dbReference type="InterPro" id="IPR020841">
    <property type="entry name" value="PKS_Beta-ketoAc_synthase_dom"/>
</dbReference>
<dbReference type="InterPro" id="IPR006162">
    <property type="entry name" value="Ppantetheine_attach_site"/>
</dbReference>
<dbReference type="InterPro" id="IPR014031">
    <property type="entry name" value="Ketoacyl_synth_C"/>
</dbReference>
<gene>
    <name evidence="10" type="ORF">N7458_010244</name>
</gene>
<dbReference type="InterPro" id="IPR011032">
    <property type="entry name" value="GroES-like_sf"/>
</dbReference>
<dbReference type="InterPro" id="IPR057326">
    <property type="entry name" value="KR_dom"/>
</dbReference>
<dbReference type="GO" id="GO:0006633">
    <property type="term" value="P:fatty acid biosynthetic process"/>
    <property type="evidence" value="ECO:0007669"/>
    <property type="project" value="TreeGrafter"/>
</dbReference>
<dbReference type="SUPFAM" id="SSF53901">
    <property type="entry name" value="Thiolase-like"/>
    <property type="match status" value="1"/>
</dbReference>
<dbReference type="GO" id="GO:0008168">
    <property type="term" value="F:methyltransferase activity"/>
    <property type="evidence" value="ECO:0007669"/>
    <property type="project" value="UniProtKB-KW"/>
</dbReference>
<dbReference type="SUPFAM" id="SSF50129">
    <property type="entry name" value="GroES-like"/>
    <property type="match status" value="1"/>
</dbReference>
<dbReference type="SMART" id="SM00822">
    <property type="entry name" value="PKS_KR"/>
    <property type="match status" value="1"/>
</dbReference>
<keyword evidence="1" id="KW-0596">Phosphopantetheine</keyword>
<dbReference type="Pfam" id="PF21089">
    <property type="entry name" value="PKS_DH_N"/>
    <property type="match status" value="1"/>
</dbReference>
<keyword evidence="5" id="KW-0511">Multifunctional enzyme</keyword>
<dbReference type="InterPro" id="IPR036291">
    <property type="entry name" value="NAD(P)-bd_dom_sf"/>
</dbReference>
<name>A0AAD6BYL2_9EURO</name>
<evidence type="ECO:0000313" key="10">
    <source>
        <dbReference type="EMBL" id="KAJ5439246.1"/>
    </source>
</evidence>
<dbReference type="InterPro" id="IPR016036">
    <property type="entry name" value="Malonyl_transacylase_ACP-bd"/>
</dbReference>
<dbReference type="GO" id="GO:0016491">
    <property type="term" value="F:oxidoreductase activity"/>
    <property type="evidence" value="ECO:0007669"/>
    <property type="project" value="InterPro"/>
</dbReference>
<dbReference type="Gene3D" id="3.90.180.10">
    <property type="entry name" value="Medium-chain alcohol dehydrogenases, catalytic domain"/>
    <property type="match status" value="1"/>
</dbReference>
<dbReference type="Gene3D" id="3.40.366.10">
    <property type="entry name" value="Malonyl-Coenzyme A Acyl Carrier Protein, domain 2"/>
    <property type="match status" value="1"/>
</dbReference>
<dbReference type="InterPro" id="IPR020843">
    <property type="entry name" value="ER"/>
</dbReference>
<dbReference type="SMART" id="SM00825">
    <property type="entry name" value="PKS_KS"/>
    <property type="match status" value="1"/>
</dbReference>
<evidence type="ECO:0000256" key="1">
    <source>
        <dbReference type="ARBA" id="ARBA00022450"/>
    </source>
</evidence>
<dbReference type="InterPro" id="IPR016039">
    <property type="entry name" value="Thiolase-like"/>
</dbReference>
<dbReference type="SUPFAM" id="SSF55048">
    <property type="entry name" value="Probable ACP-binding domain of malonyl-CoA ACP transacylase"/>
    <property type="match status" value="1"/>
</dbReference>
<evidence type="ECO:0000256" key="5">
    <source>
        <dbReference type="ARBA" id="ARBA00023268"/>
    </source>
</evidence>
<dbReference type="InterPro" id="IPR050091">
    <property type="entry name" value="PKS_NRPS_Biosynth_Enz"/>
</dbReference>
<dbReference type="InterPro" id="IPR016035">
    <property type="entry name" value="Acyl_Trfase/lysoPLipase"/>
</dbReference>
<dbReference type="PROSITE" id="PS52004">
    <property type="entry name" value="KS3_2"/>
    <property type="match status" value="1"/>
</dbReference>
<keyword evidence="2" id="KW-0597">Phosphoprotein</keyword>
<dbReference type="InterPro" id="IPR020806">
    <property type="entry name" value="PKS_PP-bd"/>
</dbReference>
<dbReference type="GeneID" id="81603869"/>
<dbReference type="Gene3D" id="3.40.47.10">
    <property type="match status" value="1"/>
</dbReference>
<dbReference type="CDD" id="cd00833">
    <property type="entry name" value="PKS"/>
    <property type="match status" value="1"/>
</dbReference>
<dbReference type="Pfam" id="PF00698">
    <property type="entry name" value="Acyl_transf_1"/>
    <property type="match status" value="1"/>
</dbReference>
<dbReference type="Gene3D" id="3.10.129.110">
    <property type="entry name" value="Polyketide synthase dehydratase"/>
    <property type="match status" value="1"/>
</dbReference>
<protein>
    <submittedName>
        <fullName evidence="10">Polyketide synthase</fullName>
    </submittedName>
</protein>
<dbReference type="RefSeq" id="XP_056762475.1">
    <property type="nucleotide sequence ID" value="XM_056913626.1"/>
</dbReference>
<reference evidence="10" key="2">
    <citation type="journal article" date="2023" name="IMA Fungus">
        <title>Comparative genomic study of the Penicillium genus elucidates a diverse pangenome and 15 lateral gene transfer events.</title>
        <authorList>
            <person name="Petersen C."/>
            <person name="Sorensen T."/>
            <person name="Nielsen M.R."/>
            <person name="Sondergaard T.E."/>
            <person name="Sorensen J.L."/>
            <person name="Fitzpatrick D.A."/>
            <person name="Frisvad J.C."/>
            <person name="Nielsen K.L."/>
        </authorList>
    </citation>
    <scope>NUCLEOTIDE SEQUENCE</scope>
    <source>
        <strain evidence="10">IBT 16125</strain>
    </source>
</reference>
<feature type="active site" description="Proton donor; for dehydratase activity" evidence="6">
    <location>
        <position position="1173"/>
    </location>
</feature>
<evidence type="ECO:0000259" key="8">
    <source>
        <dbReference type="PROSITE" id="PS52004"/>
    </source>
</evidence>
<dbReference type="Pfam" id="PF00109">
    <property type="entry name" value="ketoacyl-synt"/>
    <property type="match status" value="1"/>
</dbReference>
<dbReference type="CDD" id="cd05195">
    <property type="entry name" value="enoyl_red"/>
    <property type="match status" value="1"/>
</dbReference>
<dbReference type="PANTHER" id="PTHR43775">
    <property type="entry name" value="FATTY ACID SYNTHASE"/>
    <property type="match status" value="1"/>
</dbReference>
<dbReference type="SUPFAM" id="SSF52151">
    <property type="entry name" value="FabD/lysophospholipase-like"/>
    <property type="match status" value="1"/>
</dbReference>
<comment type="caution">
    <text evidence="10">The sequence shown here is derived from an EMBL/GenBank/DDBJ whole genome shotgun (WGS) entry which is preliminary data.</text>
</comment>
<dbReference type="GO" id="GO:0031177">
    <property type="term" value="F:phosphopantetheine binding"/>
    <property type="evidence" value="ECO:0007669"/>
    <property type="project" value="InterPro"/>
</dbReference>
<dbReference type="InterPro" id="IPR020807">
    <property type="entry name" value="PKS_DH"/>
</dbReference>
<dbReference type="PROSITE" id="PS52019">
    <property type="entry name" value="PKS_MFAS_DH"/>
    <property type="match status" value="1"/>
</dbReference>